<dbReference type="AlphaFoldDB" id="A0A096BI54"/>
<keyword evidence="1" id="KW-0472">Membrane</keyword>
<evidence type="ECO:0008006" key="4">
    <source>
        <dbReference type="Google" id="ProtNLM"/>
    </source>
</evidence>
<evidence type="ECO:0000313" key="3">
    <source>
        <dbReference type="Proteomes" id="UP000029622"/>
    </source>
</evidence>
<feature type="transmembrane region" description="Helical" evidence="1">
    <location>
        <begin position="12"/>
        <end position="34"/>
    </location>
</feature>
<comment type="caution">
    <text evidence="2">The sequence shown here is derived from an EMBL/GenBank/DDBJ whole genome shotgun (WGS) entry which is preliminary data.</text>
</comment>
<dbReference type="InterPro" id="IPR025480">
    <property type="entry name" value="DUF4330"/>
</dbReference>
<evidence type="ECO:0000313" key="2">
    <source>
        <dbReference type="EMBL" id="KGG80517.1"/>
    </source>
</evidence>
<dbReference type="RefSeq" id="WP_035163151.1">
    <property type="nucleotide sequence ID" value="NZ_AZTB01000022.1"/>
</dbReference>
<reference evidence="2 3" key="1">
    <citation type="submission" date="2013-12" db="EMBL/GenBank/DDBJ databases">
        <title>Draft genome sequence of Caloranaerobacter sp. H53214.</title>
        <authorList>
            <person name="Jiang L.J."/>
            <person name="Shao Z.Z."/>
            <person name="Long M.N."/>
        </authorList>
    </citation>
    <scope>NUCLEOTIDE SEQUENCE [LARGE SCALE GENOMIC DNA]</scope>
    <source>
        <strain evidence="2 3">H53214</strain>
    </source>
</reference>
<sequence length="164" mass="17919">MKIIDNKGRIFGLINIIDLTVLLIFVLLIVGGGYKLSKSKPNVVAEGQKVLVKLEISNVRKPTVDGIEEGAILYHYDRGQVFGKIVEKKVKNFKEAVTTSDGKIVMADVPGKYVIDLTVEADAVITDQVIIVGGEHTRIGTQFRLKNKNVAVFATVLGIEIKAD</sequence>
<dbReference type="EMBL" id="AZTB01000022">
    <property type="protein sequence ID" value="KGG80517.1"/>
    <property type="molecule type" value="Genomic_DNA"/>
</dbReference>
<dbReference type="Pfam" id="PF14221">
    <property type="entry name" value="DUF4330"/>
    <property type="match status" value="1"/>
</dbReference>
<name>A0A096BI54_9FIRM</name>
<proteinExistence type="predicted"/>
<dbReference type="Proteomes" id="UP000029622">
    <property type="component" value="Unassembled WGS sequence"/>
</dbReference>
<dbReference type="STRING" id="1156417.Y919_05630"/>
<accession>A0A096BI54</accession>
<gene>
    <name evidence="2" type="ORF">Y919_05630</name>
</gene>
<keyword evidence="1" id="KW-0812">Transmembrane</keyword>
<keyword evidence="1" id="KW-1133">Transmembrane helix</keyword>
<protein>
    <recommendedName>
        <fullName evidence="4">DUF4330 domain-containing protein</fullName>
    </recommendedName>
</protein>
<organism evidence="2 3">
    <name type="scientific">Caloranaerobacter azorensis H53214</name>
    <dbReference type="NCBI Taxonomy" id="1156417"/>
    <lineage>
        <taxon>Bacteria</taxon>
        <taxon>Bacillati</taxon>
        <taxon>Bacillota</taxon>
        <taxon>Tissierellia</taxon>
        <taxon>Tissierellales</taxon>
        <taxon>Thermohalobacteraceae</taxon>
        <taxon>Caloranaerobacter</taxon>
    </lineage>
</organism>
<evidence type="ECO:0000256" key="1">
    <source>
        <dbReference type="SAM" id="Phobius"/>
    </source>
</evidence>